<evidence type="ECO:0000256" key="1">
    <source>
        <dbReference type="SAM" id="MobiDB-lite"/>
    </source>
</evidence>
<evidence type="ECO:0000313" key="3">
    <source>
        <dbReference type="Proteomes" id="UP000184188"/>
    </source>
</evidence>
<proteinExistence type="predicted"/>
<keyword evidence="3" id="KW-1185">Reference proteome</keyword>
<protein>
    <submittedName>
        <fullName evidence="2">Uncharacterized protein</fullName>
    </submittedName>
</protein>
<organism evidence="2 3">
    <name type="scientific">Penicilliopsis zonata CBS 506.65</name>
    <dbReference type="NCBI Taxonomy" id="1073090"/>
    <lineage>
        <taxon>Eukaryota</taxon>
        <taxon>Fungi</taxon>
        <taxon>Dikarya</taxon>
        <taxon>Ascomycota</taxon>
        <taxon>Pezizomycotina</taxon>
        <taxon>Eurotiomycetes</taxon>
        <taxon>Eurotiomycetidae</taxon>
        <taxon>Eurotiales</taxon>
        <taxon>Aspergillaceae</taxon>
        <taxon>Penicilliopsis</taxon>
    </lineage>
</organism>
<accession>A0A1L9SMK6</accession>
<reference evidence="3" key="1">
    <citation type="journal article" date="2017" name="Genome Biol.">
        <title>Comparative genomics reveals high biological diversity and specific adaptations in the industrially and medically important fungal genus Aspergillus.</title>
        <authorList>
            <person name="de Vries R.P."/>
            <person name="Riley R."/>
            <person name="Wiebenga A."/>
            <person name="Aguilar-Osorio G."/>
            <person name="Amillis S."/>
            <person name="Uchima C.A."/>
            <person name="Anderluh G."/>
            <person name="Asadollahi M."/>
            <person name="Askin M."/>
            <person name="Barry K."/>
            <person name="Battaglia E."/>
            <person name="Bayram O."/>
            <person name="Benocci T."/>
            <person name="Braus-Stromeyer S.A."/>
            <person name="Caldana C."/>
            <person name="Canovas D."/>
            <person name="Cerqueira G.C."/>
            <person name="Chen F."/>
            <person name="Chen W."/>
            <person name="Choi C."/>
            <person name="Clum A."/>
            <person name="Dos Santos R.A."/>
            <person name="Damasio A.R."/>
            <person name="Diallinas G."/>
            <person name="Emri T."/>
            <person name="Fekete E."/>
            <person name="Flipphi M."/>
            <person name="Freyberg S."/>
            <person name="Gallo A."/>
            <person name="Gournas C."/>
            <person name="Habgood R."/>
            <person name="Hainaut M."/>
            <person name="Harispe M.L."/>
            <person name="Henrissat B."/>
            <person name="Hilden K.S."/>
            <person name="Hope R."/>
            <person name="Hossain A."/>
            <person name="Karabika E."/>
            <person name="Karaffa L."/>
            <person name="Karanyi Z."/>
            <person name="Krasevec N."/>
            <person name="Kuo A."/>
            <person name="Kusch H."/>
            <person name="LaButti K."/>
            <person name="Lagendijk E.L."/>
            <person name="Lapidus A."/>
            <person name="Levasseur A."/>
            <person name="Lindquist E."/>
            <person name="Lipzen A."/>
            <person name="Logrieco A.F."/>
            <person name="MacCabe A."/>
            <person name="Maekelae M.R."/>
            <person name="Malavazi I."/>
            <person name="Melin P."/>
            <person name="Meyer V."/>
            <person name="Mielnichuk N."/>
            <person name="Miskei M."/>
            <person name="Molnar A.P."/>
            <person name="Mule G."/>
            <person name="Ngan C.Y."/>
            <person name="Orejas M."/>
            <person name="Orosz E."/>
            <person name="Ouedraogo J.P."/>
            <person name="Overkamp K.M."/>
            <person name="Park H.-S."/>
            <person name="Perrone G."/>
            <person name="Piumi F."/>
            <person name="Punt P.J."/>
            <person name="Ram A.F."/>
            <person name="Ramon A."/>
            <person name="Rauscher S."/>
            <person name="Record E."/>
            <person name="Riano-Pachon D.M."/>
            <person name="Robert V."/>
            <person name="Roehrig J."/>
            <person name="Ruller R."/>
            <person name="Salamov A."/>
            <person name="Salih N.S."/>
            <person name="Samson R.A."/>
            <person name="Sandor E."/>
            <person name="Sanguinetti M."/>
            <person name="Schuetze T."/>
            <person name="Sepcic K."/>
            <person name="Shelest E."/>
            <person name="Sherlock G."/>
            <person name="Sophianopoulou V."/>
            <person name="Squina F.M."/>
            <person name="Sun H."/>
            <person name="Susca A."/>
            <person name="Todd R.B."/>
            <person name="Tsang A."/>
            <person name="Unkles S.E."/>
            <person name="van de Wiele N."/>
            <person name="van Rossen-Uffink D."/>
            <person name="Oliveira J.V."/>
            <person name="Vesth T.C."/>
            <person name="Visser J."/>
            <person name="Yu J.-H."/>
            <person name="Zhou M."/>
            <person name="Andersen M.R."/>
            <person name="Archer D.B."/>
            <person name="Baker S.E."/>
            <person name="Benoit I."/>
            <person name="Brakhage A.A."/>
            <person name="Braus G.H."/>
            <person name="Fischer R."/>
            <person name="Frisvad J.C."/>
            <person name="Goldman G.H."/>
            <person name="Houbraken J."/>
            <person name="Oakley B."/>
            <person name="Pocsi I."/>
            <person name="Scazzocchio C."/>
            <person name="Seiboth B."/>
            <person name="vanKuyk P.A."/>
            <person name="Wortman J."/>
            <person name="Dyer P.S."/>
            <person name="Grigoriev I.V."/>
        </authorList>
    </citation>
    <scope>NUCLEOTIDE SEQUENCE [LARGE SCALE GENOMIC DNA]</scope>
    <source>
        <strain evidence="3">CBS 506.65</strain>
    </source>
</reference>
<dbReference type="AlphaFoldDB" id="A0A1L9SMK6"/>
<dbReference type="Proteomes" id="UP000184188">
    <property type="component" value="Unassembled WGS sequence"/>
</dbReference>
<gene>
    <name evidence="2" type="ORF">ASPZODRAFT_14577</name>
</gene>
<dbReference type="RefSeq" id="XP_022582950.1">
    <property type="nucleotide sequence ID" value="XM_022725106.1"/>
</dbReference>
<dbReference type="EMBL" id="KV878339">
    <property type="protein sequence ID" value="OJJ48440.1"/>
    <property type="molecule type" value="Genomic_DNA"/>
</dbReference>
<sequence length="117" mass="12212">MSVPLLAFLSPAAAHLSHSLPLLGEAASIPHAHLPPSSFLLLASSATDLIETCQAPSGDYPGAVLVGRPKGGLQGRPSHAHAASLPPPLPVGRRERRITPPSLLRAHISHAFMKTVF</sequence>
<name>A0A1L9SMK6_9EURO</name>
<dbReference type="GeneID" id="34611571"/>
<evidence type="ECO:0000313" key="2">
    <source>
        <dbReference type="EMBL" id="OJJ48440.1"/>
    </source>
</evidence>
<dbReference type="VEuPathDB" id="FungiDB:ASPZODRAFT_14577"/>
<feature type="region of interest" description="Disordered" evidence="1">
    <location>
        <begin position="66"/>
        <end position="95"/>
    </location>
</feature>